<evidence type="ECO:0000313" key="5">
    <source>
        <dbReference type="Proteomes" id="UP000198504"/>
    </source>
</evidence>
<keyword evidence="1" id="KW-0862">Zinc</keyword>
<evidence type="ECO:0000256" key="1">
    <source>
        <dbReference type="PROSITE-ProRule" id="PRU00325"/>
    </source>
</evidence>
<organism evidence="4 5">
    <name type="scientific">Microlunatus flavus</name>
    <dbReference type="NCBI Taxonomy" id="1036181"/>
    <lineage>
        <taxon>Bacteria</taxon>
        <taxon>Bacillati</taxon>
        <taxon>Actinomycetota</taxon>
        <taxon>Actinomycetes</taxon>
        <taxon>Propionibacteriales</taxon>
        <taxon>Propionibacteriaceae</taxon>
        <taxon>Microlunatus</taxon>
    </lineage>
</organism>
<dbReference type="GO" id="GO:0008270">
    <property type="term" value="F:zinc ion binding"/>
    <property type="evidence" value="ECO:0007669"/>
    <property type="project" value="UniProtKB-KW"/>
</dbReference>
<feature type="compositionally biased region" description="Low complexity" evidence="2">
    <location>
        <begin position="117"/>
        <end position="126"/>
    </location>
</feature>
<dbReference type="Proteomes" id="UP000198504">
    <property type="component" value="Unassembled WGS sequence"/>
</dbReference>
<dbReference type="Pfam" id="PF04434">
    <property type="entry name" value="SWIM"/>
    <property type="match status" value="1"/>
</dbReference>
<dbReference type="AlphaFoldDB" id="A0A1H9IB99"/>
<dbReference type="STRING" id="1036181.SAMN05421756_105167"/>
<feature type="region of interest" description="Disordered" evidence="2">
    <location>
        <begin position="117"/>
        <end position="143"/>
    </location>
</feature>
<keyword evidence="1" id="KW-0863">Zinc-finger</keyword>
<sequence>MLLTTVAGVEVWTRSQVLATAPDDASRRAALPLVSSRVWSESGRAPRPGDEPADELLWGRCHGSATYAVVVAPGPPPALTASCTCPSRKSPCKHALALLLRWADALLPPAAPPPWAGVPAAPAGRGADPERVPDPEAAAARAAERRAKVDAGLDELDRWLADQVRGGLSAWERRPWARVEGVAARMVDAQAPGVAGVLRGLPGLLARTDQSGWPAQLLEALAGLHLLVVAHRGLDRLPPDLAATVRSRIGYPVAKAAVLAGPGVLDDWSALGAVDSLEGRLESRRVWLWGRATQSWALLLSFAVPGAGLDTSVEVGQVLHAAVHRYPGGAEHRVLLGEQQETEAVPDWPHETVADARRRWAGQLRADPWSTRMPVVLRAVPVRPDHVGGAWHLADPDGTGVRLLTGPGEPWPLLAASGGDAVDVFGEWGPAGFAPLRLLDATAGTPRLVAAA</sequence>
<feature type="domain" description="SWIM-type" evidence="3">
    <location>
        <begin position="67"/>
        <end position="103"/>
    </location>
</feature>
<protein>
    <submittedName>
        <fullName evidence="4">SWIM zinc finger</fullName>
    </submittedName>
</protein>
<accession>A0A1H9IB99</accession>
<name>A0A1H9IB99_9ACTN</name>
<evidence type="ECO:0000256" key="2">
    <source>
        <dbReference type="SAM" id="MobiDB-lite"/>
    </source>
</evidence>
<reference evidence="5" key="1">
    <citation type="submission" date="2016-10" db="EMBL/GenBank/DDBJ databases">
        <authorList>
            <person name="Varghese N."/>
            <person name="Submissions S."/>
        </authorList>
    </citation>
    <scope>NUCLEOTIDE SEQUENCE [LARGE SCALE GENOMIC DNA]</scope>
    <source>
        <strain evidence="5">CGMCC 4.6856</strain>
    </source>
</reference>
<keyword evidence="1" id="KW-0479">Metal-binding</keyword>
<gene>
    <name evidence="4" type="ORF">SAMN05421756_105167</name>
</gene>
<keyword evidence="5" id="KW-1185">Reference proteome</keyword>
<dbReference type="PROSITE" id="PS50966">
    <property type="entry name" value="ZF_SWIM"/>
    <property type="match status" value="1"/>
</dbReference>
<dbReference type="InterPro" id="IPR007527">
    <property type="entry name" value="Znf_SWIM"/>
</dbReference>
<evidence type="ECO:0000259" key="3">
    <source>
        <dbReference type="PROSITE" id="PS50966"/>
    </source>
</evidence>
<dbReference type="EMBL" id="FOFA01000005">
    <property type="protein sequence ID" value="SEQ71830.1"/>
    <property type="molecule type" value="Genomic_DNA"/>
</dbReference>
<proteinExistence type="predicted"/>
<evidence type="ECO:0000313" key="4">
    <source>
        <dbReference type="EMBL" id="SEQ71830.1"/>
    </source>
</evidence>